<keyword evidence="2" id="KW-0175">Coiled coil</keyword>
<dbReference type="InterPro" id="IPR010273">
    <property type="entry name" value="DUF881"/>
</dbReference>
<feature type="coiled-coil region" evidence="2">
    <location>
        <begin position="51"/>
        <end position="78"/>
    </location>
</feature>
<evidence type="ECO:0000313" key="4">
    <source>
        <dbReference type="EMBL" id="PNS43373.1"/>
    </source>
</evidence>
<keyword evidence="3" id="KW-0472">Membrane</keyword>
<organism evidence="4 5">
    <name type="scientific">Gardnerella vaginalis</name>
    <dbReference type="NCBI Taxonomy" id="2702"/>
    <lineage>
        <taxon>Bacteria</taxon>
        <taxon>Bacillati</taxon>
        <taxon>Actinomycetota</taxon>
        <taxon>Actinomycetes</taxon>
        <taxon>Bifidobacteriales</taxon>
        <taxon>Bifidobacteriaceae</taxon>
        <taxon>Gardnerella</taxon>
    </lineage>
</organism>
<evidence type="ECO:0008006" key="6">
    <source>
        <dbReference type="Google" id="ProtNLM"/>
    </source>
</evidence>
<keyword evidence="3" id="KW-1133">Transmembrane helix</keyword>
<keyword evidence="3" id="KW-0812">Transmembrane</keyword>
<comment type="caution">
    <text evidence="4">The sequence shown here is derived from an EMBL/GenBank/DDBJ whole genome shotgun (WGS) entry which is preliminary data.</text>
</comment>
<dbReference type="PANTHER" id="PTHR37313">
    <property type="entry name" value="UPF0749 PROTEIN RV1825"/>
    <property type="match status" value="1"/>
</dbReference>
<sequence length="266" mass="28963">MAKQTGRHAARKSMLSSIAVAIAVAFTGYLFVTNLRVNRTAFITSDTGQMVERNSQRAKSLREDVKELDSQINLLNKTLGNNSETNSISGAESSTVLPALQGPGITVTLNDSPLWKSAVNGSGTSANINDYVIHQQDIEAVVNALWRGGAEAMTIQDQRVLFNSAAICIGNVLMLQGHQYSPPYKISAIGSTENMIESLNNSPAIQTYKDYVSAFGLGWKVEKMKKLSFPEASALLQPLRYATVPRRTDIKANDLQSHFRNNEGVA</sequence>
<evidence type="ECO:0000313" key="5">
    <source>
        <dbReference type="Proteomes" id="UP000236146"/>
    </source>
</evidence>
<evidence type="ECO:0000256" key="3">
    <source>
        <dbReference type="SAM" id="Phobius"/>
    </source>
</evidence>
<evidence type="ECO:0000256" key="1">
    <source>
        <dbReference type="ARBA" id="ARBA00009108"/>
    </source>
</evidence>
<dbReference type="EMBL" id="MNLH01000002">
    <property type="protein sequence ID" value="PNS43373.1"/>
    <property type="molecule type" value="Genomic_DNA"/>
</dbReference>
<accession>A0A2K1SV10</accession>
<gene>
    <name evidence="4" type="ORF">BFS05_01925</name>
</gene>
<dbReference type="Gene3D" id="3.30.70.1880">
    <property type="entry name" value="Protein of unknown function DUF881"/>
    <property type="match status" value="1"/>
</dbReference>
<dbReference type="AlphaFoldDB" id="A0A2K1SV10"/>
<dbReference type="RefSeq" id="WP_103084376.1">
    <property type="nucleotide sequence ID" value="NZ_MNLH01000002.1"/>
</dbReference>
<comment type="similarity">
    <text evidence="1">Belongs to the UPF0749 family.</text>
</comment>
<evidence type="ECO:0000256" key="2">
    <source>
        <dbReference type="SAM" id="Coils"/>
    </source>
</evidence>
<dbReference type="Proteomes" id="UP000236146">
    <property type="component" value="Unassembled WGS sequence"/>
</dbReference>
<dbReference type="PANTHER" id="PTHR37313:SF4">
    <property type="entry name" value="CONSERVED MEMBRANE PROTEIN-RELATED"/>
    <property type="match status" value="1"/>
</dbReference>
<feature type="transmembrane region" description="Helical" evidence="3">
    <location>
        <begin position="12"/>
        <end position="32"/>
    </location>
</feature>
<name>A0A2K1SV10_GARVA</name>
<dbReference type="Pfam" id="PF05949">
    <property type="entry name" value="DUF881"/>
    <property type="match status" value="1"/>
</dbReference>
<dbReference type="OrthoDB" id="3214641at2"/>
<dbReference type="GO" id="GO:0005886">
    <property type="term" value="C:plasma membrane"/>
    <property type="evidence" value="ECO:0007669"/>
    <property type="project" value="TreeGrafter"/>
</dbReference>
<protein>
    <recommendedName>
        <fullName evidence="6">DUF881 domain-containing protein</fullName>
    </recommendedName>
</protein>
<proteinExistence type="inferred from homology"/>
<reference evidence="4 5" key="1">
    <citation type="submission" date="2016-10" db="EMBL/GenBank/DDBJ databases">
        <authorList>
            <person name="Varghese N."/>
        </authorList>
    </citation>
    <scope>NUCLEOTIDE SEQUENCE [LARGE SCALE GENOMIC DNA]</scope>
    <source>
        <strain evidence="4 5">KA00225</strain>
    </source>
</reference>